<dbReference type="Proteomes" id="UP000005240">
    <property type="component" value="Unassembled WGS sequence"/>
</dbReference>
<feature type="signal peptide" evidence="2">
    <location>
        <begin position="1"/>
        <end position="21"/>
    </location>
</feature>
<dbReference type="AlphaFoldDB" id="A0A180H397"/>
<feature type="chain" id="PRO_5008110620" evidence="2">
    <location>
        <begin position="22"/>
        <end position="628"/>
    </location>
</feature>
<dbReference type="EnsemblFungi" id="PTTG_25426-t43_1">
    <property type="protein sequence ID" value="PTTG_25426-t43_1-p1"/>
    <property type="gene ID" value="PTTG_25426"/>
</dbReference>
<evidence type="ECO:0000313" key="4">
    <source>
        <dbReference type="EnsemblFungi" id="PTTG_25426-t43_1-p1"/>
    </source>
</evidence>
<reference evidence="3" key="2">
    <citation type="submission" date="2016-05" db="EMBL/GenBank/DDBJ databases">
        <title>Comparative analysis highlights variable genome content of wheat rusts and divergence of the mating loci.</title>
        <authorList>
            <person name="Cuomo C.A."/>
            <person name="Bakkeren G."/>
            <person name="Szabo L."/>
            <person name="Khalil H."/>
            <person name="Joly D."/>
            <person name="Goldberg J."/>
            <person name="Young S."/>
            <person name="Zeng Q."/>
            <person name="Fellers J."/>
        </authorList>
    </citation>
    <scope>NUCLEOTIDE SEQUENCE [LARGE SCALE GENOMIC DNA]</scope>
    <source>
        <strain evidence="3">1-1 BBBD Race 1</strain>
    </source>
</reference>
<sequence length="628" mass="71319">MPFSWRRYRQIILLALYYVRATQSMHQSLLEDTYESAEKMKDSLTDSKSATPGSATTIIIEPTITKSNGVAAVGDDNAIEKGEHMLYKSSVSSTHDPAAVDSLRNGVHVKAPSRDHLTLDNGPQDDGSRQDASRDVILKDDSAKEHAIATDSIKKDPTEKEKTAEKKKEKKGEKKKEKDEEYDDPSEEILPVDPVLGFMQSLKTVENNPALALRIHEMATDLETIRFWTQHAKKLIENKNALETLGSDIKLYKKEILTGKKLEEDGVKLLHKGWKIYTRSNFSKGGKIFPDPDDGVKVIPDGENANVIRDPEDAGKIIPENGERLISDSKDEIEVHPHQPMAGLKMLQDAEELIESGQKILRKGNHRMRLAEQDISKILKEKSTLIEPYKEFVEQLFLVNLGSRLEFIGKISPEESALLSKHIDSIPPATLDQGKEANGISKDLENNAVSSKDDSKYLSTIFFKKHPDEDNVKFYSQVHEKVENLIKIMRGGETDSDETHSKFNSDKKSIRQFYKAVSENLSKILHKIGPVEIEMGDNFDEKFYKKGLLLRKNIFDTINYMHKYGYITTEDYQEFFLKDNTLEIAAINIYYSLVSQNQHWISYHTNEYALLVRGLVPYASYIMQGYQS</sequence>
<dbReference type="VEuPathDB" id="FungiDB:PTTG_25426"/>
<organism evidence="3">
    <name type="scientific">Puccinia triticina (isolate 1-1 / race 1 (BBBD))</name>
    <name type="common">Brown leaf rust fungus</name>
    <dbReference type="NCBI Taxonomy" id="630390"/>
    <lineage>
        <taxon>Eukaryota</taxon>
        <taxon>Fungi</taxon>
        <taxon>Dikarya</taxon>
        <taxon>Basidiomycota</taxon>
        <taxon>Pucciniomycotina</taxon>
        <taxon>Pucciniomycetes</taxon>
        <taxon>Pucciniales</taxon>
        <taxon>Pucciniaceae</taxon>
        <taxon>Puccinia</taxon>
    </lineage>
</organism>
<reference evidence="4" key="4">
    <citation type="submission" date="2025-05" db="UniProtKB">
        <authorList>
            <consortium name="EnsemblFungi"/>
        </authorList>
    </citation>
    <scope>IDENTIFICATION</scope>
    <source>
        <strain evidence="4">isolate 1-1 / race 1 (BBBD)</strain>
    </source>
</reference>
<feature type="region of interest" description="Disordered" evidence="1">
    <location>
        <begin position="110"/>
        <end position="188"/>
    </location>
</feature>
<keyword evidence="2" id="KW-0732">Signal</keyword>
<name>A0A180H397_PUCT1</name>
<protein>
    <submittedName>
        <fullName evidence="3 4">Uncharacterized protein</fullName>
    </submittedName>
</protein>
<feature type="compositionally biased region" description="Basic and acidic residues" evidence="1">
    <location>
        <begin position="126"/>
        <end position="179"/>
    </location>
</feature>
<evidence type="ECO:0000256" key="2">
    <source>
        <dbReference type="SAM" id="SignalP"/>
    </source>
</evidence>
<dbReference type="EMBL" id="ADAS02000004">
    <property type="protein sequence ID" value="OAV98992.1"/>
    <property type="molecule type" value="Genomic_DNA"/>
</dbReference>
<evidence type="ECO:0000256" key="1">
    <source>
        <dbReference type="SAM" id="MobiDB-lite"/>
    </source>
</evidence>
<proteinExistence type="predicted"/>
<reference evidence="4 5" key="3">
    <citation type="journal article" date="2017" name="G3 (Bethesda)">
        <title>Comparative analysis highlights variable genome content of wheat rusts and divergence of the mating loci.</title>
        <authorList>
            <person name="Cuomo C.A."/>
            <person name="Bakkeren G."/>
            <person name="Khalil H.B."/>
            <person name="Panwar V."/>
            <person name="Joly D."/>
            <person name="Linning R."/>
            <person name="Sakthikumar S."/>
            <person name="Song X."/>
            <person name="Adiconis X."/>
            <person name="Fan L."/>
            <person name="Goldberg J.M."/>
            <person name="Levin J.Z."/>
            <person name="Young S."/>
            <person name="Zeng Q."/>
            <person name="Anikster Y."/>
            <person name="Bruce M."/>
            <person name="Wang M."/>
            <person name="Yin C."/>
            <person name="McCallum B."/>
            <person name="Szabo L.J."/>
            <person name="Hulbert S."/>
            <person name="Chen X."/>
            <person name="Fellers J.P."/>
        </authorList>
    </citation>
    <scope>NUCLEOTIDE SEQUENCE</scope>
    <source>
        <strain evidence="5">Isolate 1-1 / race 1 (BBBD)</strain>
        <strain evidence="4">isolate 1-1 / race 1 (BBBD)</strain>
    </source>
</reference>
<reference evidence="3" key="1">
    <citation type="submission" date="2009-11" db="EMBL/GenBank/DDBJ databases">
        <authorList>
            <consortium name="The Broad Institute Genome Sequencing Platform"/>
            <person name="Ward D."/>
            <person name="Feldgarden M."/>
            <person name="Earl A."/>
            <person name="Young S.K."/>
            <person name="Zeng Q."/>
            <person name="Koehrsen M."/>
            <person name="Alvarado L."/>
            <person name="Berlin A."/>
            <person name="Bochicchio J."/>
            <person name="Borenstein D."/>
            <person name="Chapman S.B."/>
            <person name="Chen Z."/>
            <person name="Engels R."/>
            <person name="Freedman E."/>
            <person name="Gellesch M."/>
            <person name="Goldberg J."/>
            <person name="Griggs A."/>
            <person name="Gujja S."/>
            <person name="Heilman E."/>
            <person name="Heiman D."/>
            <person name="Hepburn T."/>
            <person name="Howarth C."/>
            <person name="Jen D."/>
            <person name="Larson L."/>
            <person name="Lewis B."/>
            <person name="Mehta T."/>
            <person name="Park D."/>
            <person name="Pearson M."/>
            <person name="Roberts A."/>
            <person name="Saif S."/>
            <person name="Shea T."/>
            <person name="Shenoy N."/>
            <person name="Sisk P."/>
            <person name="Stolte C."/>
            <person name="Sykes S."/>
            <person name="Thomson T."/>
            <person name="Walk T."/>
            <person name="White J."/>
            <person name="Yandava C."/>
            <person name="Izard J."/>
            <person name="Baranova O.V."/>
            <person name="Blanton J.M."/>
            <person name="Tanner A.C."/>
            <person name="Dewhirst F.E."/>
            <person name="Haas B."/>
            <person name="Nusbaum C."/>
            <person name="Birren B."/>
        </authorList>
    </citation>
    <scope>NUCLEOTIDE SEQUENCE [LARGE SCALE GENOMIC DNA]</scope>
    <source>
        <strain evidence="3">1-1 BBBD Race 1</strain>
    </source>
</reference>
<accession>A0A180H397</accession>
<gene>
    <name evidence="3" type="ORF">PTTG_25426</name>
</gene>
<evidence type="ECO:0000313" key="3">
    <source>
        <dbReference type="EMBL" id="OAV98992.1"/>
    </source>
</evidence>
<keyword evidence="5" id="KW-1185">Reference proteome</keyword>
<evidence type="ECO:0000313" key="5">
    <source>
        <dbReference type="Proteomes" id="UP000005240"/>
    </source>
</evidence>